<name>A0A316YUN0_9BASI</name>
<feature type="compositionally biased region" description="Polar residues" evidence="1">
    <location>
        <begin position="704"/>
        <end position="720"/>
    </location>
</feature>
<dbReference type="Gene3D" id="3.50.50.60">
    <property type="entry name" value="FAD/NAD(P)-binding domain"/>
    <property type="match status" value="1"/>
</dbReference>
<dbReference type="RefSeq" id="XP_025379964.1">
    <property type="nucleotide sequence ID" value="XM_025525552.1"/>
</dbReference>
<dbReference type="InParanoid" id="A0A316YUN0"/>
<accession>A0A316YUN0</accession>
<evidence type="ECO:0000313" key="2">
    <source>
        <dbReference type="EMBL" id="PWN92766.1"/>
    </source>
</evidence>
<dbReference type="InterPro" id="IPR036188">
    <property type="entry name" value="FAD/NAD-bd_sf"/>
</dbReference>
<evidence type="ECO:0008006" key="4">
    <source>
        <dbReference type="Google" id="ProtNLM"/>
    </source>
</evidence>
<protein>
    <recommendedName>
        <fullName evidence="4">L-ornithine N(5)-monooxygenase</fullName>
    </recommendedName>
</protein>
<evidence type="ECO:0000313" key="3">
    <source>
        <dbReference type="Proteomes" id="UP000245768"/>
    </source>
</evidence>
<dbReference type="STRING" id="215250.A0A316YUN0"/>
<reference evidence="2 3" key="1">
    <citation type="journal article" date="2018" name="Mol. Biol. Evol.">
        <title>Broad Genomic Sampling Reveals a Smut Pathogenic Ancestry of the Fungal Clade Ustilaginomycotina.</title>
        <authorList>
            <person name="Kijpornyongpan T."/>
            <person name="Mondo S.J."/>
            <person name="Barry K."/>
            <person name="Sandor L."/>
            <person name="Lee J."/>
            <person name="Lipzen A."/>
            <person name="Pangilinan J."/>
            <person name="LaButti K."/>
            <person name="Hainaut M."/>
            <person name="Henrissat B."/>
            <person name="Grigoriev I.V."/>
            <person name="Spatafora J.W."/>
            <person name="Aime M.C."/>
        </authorList>
    </citation>
    <scope>NUCLEOTIDE SEQUENCE [LARGE SCALE GENOMIC DNA]</scope>
    <source>
        <strain evidence="2 3">MCA 4198</strain>
    </source>
</reference>
<dbReference type="Proteomes" id="UP000245768">
    <property type="component" value="Unassembled WGS sequence"/>
</dbReference>
<feature type="region of interest" description="Disordered" evidence="1">
    <location>
        <begin position="493"/>
        <end position="582"/>
    </location>
</feature>
<sequence length="788" mass="86240">MSTTTVLPPDRFFDLVIIGAGPASLSLVARILEERPAALYTEDEHRHLHWLRTSHRRSLIQTRRPGNGSDRYISGVKQVKASEQDVCACEGMMKILVVDRIGSWMGLWNRLFKAFDIPYLRSPLFFHPAPYDLDALLAYAIRSPNRLSSRTRKCQPDLIEIPGCVGKELSKHKKKKNRSSAAGAAAAAMGPAVNERDRKDYYAASTEMFRAFVRNDIVERYGLQGSFESLETAFEPSVDRKEGEGDGNGEAVKMIKTQVRRLEWGELQVEGWEKLSGFCLQLGDSDAENDNKVHVGAKAVVCASGAGASPSIPPYLANAPSNGDKQVPKPFGKGWAHTSALGLPHFSFPPSALLDQERRGQRTSLVIIGGGLTSAQMCDLALKRGISKVTLVLRGHLKVKPFDVGLEWMGRYSNLQKMRFWQEDDPQVRLRMIREARNGGSITPHYVKILKAYEEQGRLEILTCTKIDRADFFPSEGPKEDEEGSWLLTLTTNHSKKQQQRQKQEQQQAKESQLTTSPIVPEENSGSLPSSLSSATARGDADDKSLSSSHGVNKSKKKSTRHGSTPVPHVTPPPPVFSSEEPVADEGDAIHSLSTTMTSTIETSYIVAATGSAPSFASLPFLQPFLQQQASYTEIGGLPLLDEGLQLESSESDGEAAYPLFFVGGYSALQVGPGAFNLEGMRAAADRVAIRLAELASGDPSATAMATTETKGLQDTVNSSKVDHAMMYLPTKQARSRSQKKPASSDDREENSGENDGASRHCRRPDGLASRSAFSHFSFEMLEVGVES</sequence>
<dbReference type="AlphaFoldDB" id="A0A316YUN0"/>
<dbReference type="OrthoDB" id="76038at2759"/>
<keyword evidence="3" id="KW-1185">Reference proteome</keyword>
<gene>
    <name evidence="2" type="ORF">FA10DRAFT_5254</name>
</gene>
<dbReference type="EMBL" id="KZ819634">
    <property type="protein sequence ID" value="PWN92766.1"/>
    <property type="molecule type" value="Genomic_DNA"/>
</dbReference>
<dbReference type="SUPFAM" id="SSF51905">
    <property type="entry name" value="FAD/NAD(P)-binding domain"/>
    <property type="match status" value="1"/>
</dbReference>
<dbReference type="PANTHER" id="PTHR38663:SF1">
    <property type="entry name" value="L-ORNITHINE N(5)-MONOOXYGENASE"/>
    <property type="match status" value="1"/>
</dbReference>
<organism evidence="2 3">
    <name type="scientific">Acaromyces ingoldii</name>
    <dbReference type="NCBI Taxonomy" id="215250"/>
    <lineage>
        <taxon>Eukaryota</taxon>
        <taxon>Fungi</taxon>
        <taxon>Dikarya</taxon>
        <taxon>Basidiomycota</taxon>
        <taxon>Ustilaginomycotina</taxon>
        <taxon>Exobasidiomycetes</taxon>
        <taxon>Exobasidiales</taxon>
        <taxon>Cryptobasidiaceae</taxon>
        <taxon>Acaromyces</taxon>
    </lineage>
</organism>
<dbReference type="PANTHER" id="PTHR38663">
    <property type="match status" value="1"/>
</dbReference>
<feature type="compositionally biased region" description="Low complexity" evidence="1">
    <location>
        <begin position="525"/>
        <end position="534"/>
    </location>
</feature>
<dbReference type="GeneID" id="37047468"/>
<evidence type="ECO:0000256" key="1">
    <source>
        <dbReference type="SAM" id="MobiDB-lite"/>
    </source>
</evidence>
<proteinExistence type="predicted"/>
<feature type="region of interest" description="Disordered" evidence="1">
    <location>
        <begin position="699"/>
        <end position="767"/>
    </location>
</feature>